<reference evidence="2 3" key="1">
    <citation type="submission" date="2016-10" db="EMBL/GenBank/DDBJ databases">
        <authorList>
            <person name="de Groot N.N."/>
        </authorList>
    </citation>
    <scope>NUCLEOTIDE SEQUENCE [LARGE SCALE GENOMIC DNA]</scope>
    <source>
        <strain evidence="2 3">AR40</strain>
    </source>
</reference>
<dbReference type="eggNOG" id="ENOG50332G5">
    <property type="taxonomic scope" value="Bacteria"/>
</dbReference>
<name>A0A1H9W0P2_BUTFI</name>
<dbReference type="Proteomes" id="UP000182584">
    <property type="component" value="Unassembled WGS sequence"/>
</dbReference>
<proteinExistence type="predicted"/>
<dbReference type="EMBL" id="FOGJ01000026">
    <property type="protein sequence ID" value="SES27510.1"/>
    <property type="molecule type" value="Genomic_DNA"/>
</dbReference>
<organism evidence="2 3">
    <name type="scientific">Butyrivibrio fibrisolvens</name>
    <dbReference type="NCBI Taxonomy" id="831"/>
    <lineage>
        <taxon>Bacteria</taxon>
        <taxon>Bacillati</taxon>
        <taxon>Bacillota</taxon>
        <taxon>Clostridia</taxon>
        <taxon>Lachnospirales</taxon>
        <taxon>Lachnospiraceae</taxon>
        <taxon>Butyrivibrio</taxon>
    </lineage>
</organism>
<evidence type="ECO:0000313" key="3">
    <source>
        <dbReference type="Proteomes" id="UP000182584"/>
    </source>
</evidence>
<dbReference type="RefSeq" id="WP_022756999.1">
    <property type="nucleotide sequence ID" value="NZ_FOGJ01000026.1"/>
</dbReference>
<dbReference type="InterPro" id="IPR046088">
    <property type="entry name" value="DUF6106"/>
</dbReference>
<accession>A0A1H9W0P2</accession>
<sequence length="172" mass="19955">MNELDYVECMVKRKTSPLFVFLKFVCIILAVISALGFMTGIGAIIGMIVTLALTVFFGFMAFLCNLNSNIEYEYQYCEKEVTVDKILNKNSRKRVGKFETERMEAFGPINSYHLDEFKNKNYQVLDFSDGEVHQPDTRYAFYYDGRQKLIMNPDERLVAAVYQVAPRKTFKD</sequence>
<evidence type="ECO:0000313" key="2">
    <source>
        <dbReference type="EMBL" id="SES27510.1"/>
    </source>
</evidence>
<evidence type="ECO:0000256" key="1">
    <source>
        <dbReference type="SAM" id="Phobius"/>
    </source>
</evidence>
<dbReference type="OrthoDB" id="2062630at2"/>
<dbReference type="AlphaFoldDB" id="A0A1H9W0P2"/>
<dbReference type="Pfam" id="PF19601">
    <property type="entry name" value="DUF6106"/>
    <property type="match status" value="1"/>
</dbReference>
<feature type="transmembrane region" description="Helical" evidence="1">
    <location>
        <begin position="44"/>
        <end position="66"/>
    </location>
</feature>
<feature type="transmembrane region" description="Helical" evidence="1">
    <location>
        <begin position="20"/>
        <end position="38"/>
    </location>
</feature>
<keyword evidence="1" id="KW-0472">Membrane</keyword>
<keyword evidence="1" id="KW-0812">Transmembrane</keyword>
<keyword evidence="1" id="KW-1133">Transmembrane helix</keyword>
<protein>
    <submittedName>
        <fullName evidence="2">Uncharacterized protein</fullName>
    </submittedName>
</protein>
<gene>
    <name evidence="2" type="ORF">SAMN04487884_12639</name>
</gene>